<organism evidence="1 2">
    <name type="scientific">Cryptolaemus montrouzieri</name>
    <dbReference type="NCBI Taxonomy" id="559131"/>
    <lineage>
        <taxon>Eukaryota</taxon>
        <taxon>Metazoa</taxon>
        <taxon>Ecdysozoa</taxon>
        <taxon>Arthropoda</taxon>
        <taxon>Hexapoda</taxon>
        <taxon>Insecta</taxon>
        <taxon>Pterygota</taxon>
        <taxon>Neoptera</taxon>
        <taxon>Endopterygota</taxon>
        <taxon>Coleoptera</taxon>
        <taxon>Polyphaga</taxon>
        <taxon>Cucujiformia</taxon>
        <taxon>Coccinelloidea</taxon>
        <taxon>Coccinellidae</taxon>
        <taxon>Scymninae</taxon>
        <taxon>Scymnini</taxon>
        <taxon>Cryptolaemus</taxon>
    </lineage>
</organism>
<comment type="caution">
    <text evidence="1">The sequence shown here is derived from an EMBL/GenBank/DDBJ whole genome shotgun (WGS) entry which is preliminary data.</text>
</comment>
<proteinExistence type="predicted"/>
<accession>A0ABD2NTK1</accession>
<evidence type="ECO:0000313" key="2">
    <source>
        <dbReference type="Proteomes" id="UP001516400"/>
    </source>
</evidence>
<dbReference type="Proteomes" id="UP001516400">
    <property type="component" value="Unassembled WGS sequence"/>
</dbReference>
<evidence type="ECO:0000313" key="1">
    <source>
        <dbReference type="EMBL" id="KAL3281859.1"/>
    </source>
</evidence>
<sequence>MSVMKRNYRIIDKDDTNEHEECSCCNHHHHHDHHHNHHHHDCRPCPFIRRIVVSTYEESKQTTRKVKEVSFKKDWCL</sequence>
<protein>
    <submittedName>
        <fullName evidence="1">Uncharacterized protein</fullName>
    </submittedName>
</protein>
<dbReference type="AlphaFoldDB" id="A0ABD2NTK1"/>
<name>A0ABD2NTK1_9CUCU</name>
<dbReference type="EMBL" id="JABFTP020000144">
    <property type="protein sequence ID" value="KAL3281859.1"/>
    <property type="molecule type" value="Genomic_DNA"/>
</dbReference>
<keyword evidence="2" id="KW-1185">Reference proteome</keyword>
<gene>
    <name evidence="1" type="ORF">HHI36_005064</name>
</gene>
<reference evidence="1 2" key="1">
    <citation type="journal article" date="2021" name="BMC Biol.">
        <title>Horizontally acquired antibacterial genes associated with adaptive radiation of ladybird beetles.</title>
        <authorList>
            <person name="Li H.S."/>
            <person name="Tang X.F."/>
            <person name="Huang Y.H."/>
            <person name="Xu Z.Y."/>
            <person name="Chen M.L."/>
            <person name="Du X.Y."/>
            <person name="Qiu B.Y."/>
            <person name="Chen P.T."/>
            <person name="Zhang W."/>
            <person name="Slipinski A."/>
            <person name="Escalona H.E."/>
            <person name="Waterhouse R.M."/>
            <person name="Zwick A."/>
            <person name="Pang H."/>
        </authorList>
    </citation>
    <scope>NUCLEOTIDE SEQUENCE [LARGE SCALE GENOMIC DNA]</scope>
    <source>
        <strain evidence="1">SYSU2018</strain>
    </source>
</reference>